<feature type="transmembrane region" description="Helical" evidence="6">
    <location>
        <begin position="76"/>
        <end position="96"/>
    </location>
</feature>
<feature type="transmembrane region" description="Helical" evidence="6">
    <location>
        <begin position="236"/>
        <end position="255"/>
    </location>
</feature>
<keyword evidence="3 6" id="KW-1133">Transmembrane helix</keyword>
<name>A0A8J1UVH9_OWEFU</name>
<feature type="compositionally biased region" description="Acidic residues" evidence="5">
    <location>
        <begin position="375"/>
        <end position="384"/>
    </location>
</feature>
<dbReference type="AlphaFoldDB" id="A0A8J1UVH9"/>
<evidence type="ECO:0000256" key="5">
    <source>
        <dbReference type="SAM" id="MobiDB-lite"/>
    </source>
</evidence>
<evidence type="ECO:0000256" key="2">
    <source>
        <dbReference type="ARBA" id="ARBA00022692"/>
    </source>
</evidence>
<comment type="caution">
    <text evidence="7">The sequence shown here is derived from an EMBL/GenBank/DDBJ whole genome shotgun (WGS) entry which is preliminary data.</text>
</comment>
<evidence type="ECO:0000256" key="1">
    <source>
        <dbReference type="ARBA" id="ARBA00004141"/>
    </source>
</evidence>
<comment type="subcellular location">
    <subcellularLocation>
        <location evidence="1">Membrane</location>
        <topology evidence="1">Multi-pass membrane protein</topology>
    </subcellularLocation>
</comment>
<dbReference type="InterPro" id="IPR004853">
    <property type="entry name" value="Sugar_P_trans_dom"/>
</dbReference>
<dbReference type="Proteomes" id="UP000749559">
    <property type="component" value="Unassembled WGS sequence"/>
</dbReference>
<proteinExistence type="predicted"/>
<gene>
    <name evidence="7" type="ORF">OFUS_LOCUS5485</name>
</gene>
<reference evidence="7" key="1">
    <citation type="submission" date="2022-03" db="EMBL/GenBank/DDBJ databases">
        <authorList>
            <person name="Martin C."/>
        </authorList>
    </citation>
    <scope>NUCLEOTIDE SEQUENCE</scope>
</reference>
<organism evidence="7 8">
    <name type="scientific">Owenia fusiformis</name>
    <name type="common">Polychaete worm</name>
    <dbReference type="NCBI Taxonomy" id="6347"/>
    <lineage>
        <taxon>Eukaryota</taxon>
        <taxon>Metazoa</taxon>
        <taxon>Spiralia</taxon>
        <taxon>Lophotrochozoa</taxon>
        <taxon>Annelida</taxon>
        <taxon>Polychaeta</taxon>
        <taxon>Sedentaria</taxon>
        <taxon>Canalipalpata</taxon>
        <taxon>Sabellida</taxon>
        <taxon>Oweniida</taxon>
        <taxon>Oweniidae</taxon>
        <taxon>Owenia</taxon>
    </lineage>
</organism>
<keyword evidence="2 6" id="KW-0812">Transmembrane</keyword>
<evidence type="ECO:0000256" key="4">
    <source>
        <dbReference type="ARBA" id="ARBA00023136"/>
    </source>
</evidence>
<keyword evidence="8" id="KW-1185">Reference proteome</keyword>
<dbReference type="GO" id="GO:0016020">
    <property type="term" value="C:membrane"/>
    <property type="evidence" value="ECO:0007669"/>
    <property type="project" value="UniProtKB-SubCell"/>
</dbReference>
<evidence type="ECO:0000313" key="8">
    <source>
        <dbReference type="Proteomes" id="UP000749559"/>
    </source>
</evidence>
<keyword evidence="4 6" id="KW-0472">Membrane</keyword>
<feature type="transmembrane region" description="Helical" evidence="6">
    <location>
        <begin position="326"/>
        <end position="345"/>
    </location>
</feature>
<dbReference type="Pfam" id="PF03151">
    <property type="entry name" value="TPT"/>
    <property type="match status" value="1"/>
</dbReference>
<feature type="transmembrane region" description="Helical" evidence="6">
    <location>
        <begin position="299"/>
        <end position="319"/>
    </location>
</feature>
<dbReference type="OrthoDB" id="18894at2759"/>
<feature type="transmembrane region" description="Helical" evidence="6">
    <location>
        <begin position="140"/>
        <end position="160"/>
    </location>
</feature>
<sequence>MTGHMTGPKKQAREALYKVEGILQPKAKLVKQSLCSCGFLLLALQTIGLILFYYVFSIGLTFYNQRFIKKFSYPMSLTMAHFVIKFILAAVIRSLLEWRKGEPRIMLPWPMYIKKLAPTGLTASVDIGLSNWSFEFITVSLYTMTKSVAILFLLFFAIIMKLEKMRVGLIFVVLFIAGGLFMFTFHSTQFNLEGFILCLTASALSGLRWNLAQIVTQKKEIGLSHPLDLMYHVQPWMIVGLLPLAVAFEAVPLATTENFFRFHDTKVLLTNLGLVVLGASLAFFLEFSEFLLVSRTSSLTLSISGIFKEICTLFIAFEFNHDQIKFLNGLGLVVCIIGIIIHVVMKAVNRGEDDAVNDNDGDETEMLMLNGEANTEGEESEDDVFNVRTDR</sequence>
<accession>A0A8J1UVH9</accession>
<feature type="region of interest" description="Disordered" evidence="5">
    <location>
        <begin position="371"/>
        <end position="391"/>
    </location>
</feature>
<feature type="transmembrane region" description="Helical" evidence="6">
    <location>
        <begin position="167"/>
        <end position="185"/>
    </location>
</feature>
<dbReference type="InterPro" id="IPR050186">
    <property type="entry name" value="TPT_transporter"/>
</dbReference>
<protein>
    <submittedName>
        <fullName evidence="7">Uncharacterized protein</fullName>
    </submittedName>
</protein>
<feature type="transmembrane region" description="Helical" evidence="6">
    <location>
        <begin position="267"/>
        <end position="287"/>
    </location>
</feature>
<evidence type="ECO:0000256" key="6">
    <source>
        <dbReference type="SAM" id="Phobius"/>
    </source>
</evidence>
<evidence type="ECO:0000313" key="7">
    <source>
        <dbReference type="EMBL" id="CAH1778586.1"/>
    </source>
</evidence>
<dbReference type="CDD" id="cd21092">
    <property type="entry name" value="TPT_S35C2"/>
    <property type="match status" value="1"/>
</dbReference>
<dbReference type="EMBL" id="CAIIXF020000003">
    <property type="protein sequence ID" value="CAH1778586.1"/>
    <property type="molecule type" value="Genomic_DNA"/>
</dbReference>
<dbReference type="PANTHER" id="PTHR11132">
    <property type="entry name" value="SOLUTE CARRIER FAMILY 35"/>
    <property type="match status" value="1"/>
</dbReference>
<feature type="transmembrane region" description="Helical" evidence="6">
    <location>
        <begin position="34"/>
        <end position="56"/>
    </location>
</feature>
<evidence type="ECO:0000256" key="3">
    <source>
        <dbReference type="ARBA" id="ARBA00022989"/>
    </source>
</evidence>